<comment type="caution">
    <text evidence="1">The sequence shown here is derived from an EMBL/GenBank/DDBJ whole genome shotgun (WGS) entry which is preliminary data.</text>
</comment>
<organism evidence="1 2">
    <name type="scientific">Arabis nemorensis</name>
    <dbReference type="NCBI Taxonomy" id="586526"/>
    <lineage>
        <taxon>Eukaryota</taxon>
        <taxon>Viridiplantae</taxon>
        <taxon>Streptophyta</taxon>
        <taxon>Embryophyta</taxon>
        <taxon>Tracheophyta</taxon>
        <taxon>Spermatophyta</taxon>
        <taxon>Magnoliopsida</taxon>
        <taxon>eudicotyledons</taxon>
        <taxon>Gunneridae</taxon>
        <taxon>Pentapetalae</taxon>
        <taxon>rosids</taxon>
        <taxon>malvids</taxon>
        <taxon>Brassicales</taxon>
        <taxon>Brassicaceae</taxon>
        <taxon>Arabideae</taxon>
        <taxon>Arabis</taxon>
    </lineage>
</organism>
<name>A0A565CMJ1_9BRAS</name>
<keyword evidence="2" id="KW-1185">Reference proteome</keyword>
<protein>
    <submittedName>
        <fullName evidence="1">Uncharacterized protein</fullName>
    </submittedName>
</protein>
<gene>
    <name evidence="1" type="ORF">ANE_LOCUS25339</name>
</gene>
<dbReference type="PANTHER" id="PTHR30566">
    <property type="entry name" value="YNAI-RELATED MECHANOSENSITIVE ION CHANNEL"/>
    <property type="match status" value="1"/>
</dbReference>
<sequence length="110" mass="12817">MHQLILIVNQSRALCRGLSFKIPVDVGTVDKIPLISLEIMEALKENDQIFQQNEFPFCYLFNGEESFAELRIDCNIKHYLSSTNEFYLRQQQIFMDIVKIVKKHGVVVPK</sequence>
<dbReference type="PANTHER" id="PTHR30566:SF5">
    <property type="entry name" value="MECHANOSENSITIVE ION CHANNEL PROTEIN 1, MITOCHONDRIAL-RELATED"/>
    <property type="match status" value="1"/>
</dbReference>
<evidence type="ECO:0000313" key="2">
    <source>
        <dbReference type="Proteomes" id="UP000489600"/>
    </source>
</evidence>
<reference evidence="1" key="1">
    <citation type="submission" date="2019-07" db="EMBL/GenBank/DDBJ databases">
        <authorList>
            <person name="Dittberner H."/>
        </authorList>
    </citation>
    <scope>NUCLEOTIDE SEQUENCE [LARGE SCALE GENOMIC DNA]</scope>
</reference>
<dbReference type="Proteomes" id="UP000489600">
    <property type="component" value="Unassembled WGS sequence"/>
</dbReference>
<dbReference type="AlphaFoldDB" id="A0A565CMJ1"/>
<accession>A0A565CMJ1</accession>
<proteinExistence type="predicted"/>
<dbReference type="EMBL" id="CABITT030000008">
    <property type="protein sequence ID" value="VVB14895.1"/>
    <property type="molecule type" value="Genomic_DNA"/>
</dbReference>
<evidence type="ECO:0000313" key="1">
    <source>
        <dbReference type="EMBL" id="VVB14895.1"/>
    </source>
</evidence>